<dbReference type="Pfam" id="PF04769">
    <property type="entry name" value="MATalpha_HMGbox"/>
    <property type="match status" value="1"/>
</dbReference>
<keyword evidence="1 5" id="KW-0805">Transcription regulation</keyword>
<protein>
    <submittedName>
        <fullName evidence="7">MAT1-1-1</fullName>
    </submittedName>
</protein>
<proteinExistence type="inferred from homology"/>
<comment type="subcellular location">
    <subcellularLocation>
        <location evidence="5">Nucleus</location>
    </subcellularLocation>
</comment>
<dbReference type="EMBL" id="JAGPYM010000036">
    <property type="protein sequence ID" value="KAH6874951.1"/>
    <property type="molecule type" value="Genomic_DNA"/>
</dbReference>
<evidence type="ECO:0000256" key="4">
    <source>
        <dbReference type="ARBA" id="ARBA00023242"/>
    </source>
</evidence>
<dbReference type="AlphaFoldDB" id="A0A9P8VVA4"/>
<keyword evidence="2 5" id="KW-0238">DNA-binding</keyword>
<keyword evidence="4 5" id="KW-0539">Nucleus</keyword>
<dbReference type="InterPro" id="IPR006856">
    <property type="entry name" value="MATalpha_HMGbox"/>
</dbReference>
<name>A0A9P8VVA4_9HYPO</name>
<evidence type="ECO:0000256" key="3">
    <source>
        <dbReference type="ARBA" id="ARBA00023163"/>
    </source>
</evidence>
<comment type="caution">
    <text evidence="7">The sequence shown here is derived from an EMBL/GenBank/DDBJ whole genome shotgun (WGS) entry which is preliminary data.</text>
</comment>
<organism evidence="7 8">
    <name type="scientific">Thelonectria olida</name>
    <dbReference type="NCBI Taxonomy" id="1576542"/>
    <lineage>
        <taxon>Eukaryota</taxon>
        <taxon>Fungi</taxon>
        <taxon>Dikarya</taxon>
        <taxon>Ascomycota</taxon>
        <taxon>Pezizomycotina</taxon>
        <taxon>Sordariomycetes</taxon>
        <taxon>Hypocreomycetidae</taxon>
        <taxon>Hypocreales</taxon>
        <taxon>Nectriaceae</taxon>
        <taxon>Thelonectria</taxon>
    </lineage>
</organism>
<dbReference type="GO" id="GO:0005634">
    <property type="term" value="C:nucleus"/>
    <property type="evidence" value="ECO:0007669"/>
    <property type="project" value="UniProtKB-SubCell"/>
</dbReference>
<evidence type="ECO:0000256" key="2">
    <source>
        <dbReference type="ARBA" id="ARBA00023125"/>
    </source>
</evidence>
<evidence type="ECO:0000313" key="8">
    <source>
        <dbReference type="Proteomes" id="UP000777438"/>
    </source>
</evidence>
<keyword evidence="8" id="KW-1185">Reference proteome</keyword>
<evidence type="ECO:0000313" key="7">
    <source>
        <dbReference type="EMBL" id="KAH6874951.1"/>
    </source>
</evidence>
<evidence type="ECO:0000256" key="5">
    <source>
        <dbReference type="RuleBase" id="RU003516"/>
    </source>
</evidence>
<reference evidence="7 8" key="1">
    <citation type="journal article" date="2021" name="Nat. Commun.">
        <title>Genetic determinants of endophytism in the Arabidopsis root mycobiome.</title>
        <authorList>
            <person name="Mesny F."/>
            <person name="Miyauchi S."/>
            <person name="Thiergart T."/>
            <person name="Pickel B."/>
            <person name="Atanasova L."/>
            <person name="Karlsson M."/>
            <person name="Huettel B."/>
            <person name="Barry K.W."/>
            <person name="Haridas S."/>
            <person name="Chen C."/>
            <person name="Bauer D."/>
            <person name="Andreopoulos W."/>
            <person name="Pangilinan J."/>
            <person name="LaButti K."/>
            <person name="Riley R."/>
            <person name="Lipzen A."/>
            <person name="Clum A."/>
            <person name="Drula E."/>
            <person name="Henrissat B."/>
            <person name="Kohler A."/>
            <person name="Grigoriev I.V."/>
            <person name="Martin F.M."/>
            <person name="Hacquard S."/>
        </authorList>
    </citation>
    <scope>NUCLEOTIDE SEQUENCE [LARGE SCALE GENOMIC DNA]</scope>
    <source>
        <strain evidence="7 8">MPI-CAGE-CH-0241</strain>
    </source>
</reference>
<evidence type="ECO:0000256" key="1">
    <source>
        <dbReference type="ARBA" id="ARBA00023015"/>
    </source>
</evidence>
<dbReference type="PROSITE" id="PS51325">
    <property type="entry name" value="ALPHA_BOX"/>
    <property type="match status" value="1"/>
</dbReference>
<feature type="domain" description="Alpha box" evidence="6">
    <location>
        <begin position="87"/>
        <end position="142"/>
    </location>
</feature>
<dbReference type="GO" id="GO:0045895">
    <property type="term" value="P:positive regulation of mating-type specific transcription, DNA-templated"/>
    <property type="evidence" value="ECO:0007669"/>
    <property type="project" value="InterPro"/>
</dbReference>
<comment type="similarity">
    <text evidence="5">Belongs to the MATALPHA1 family.</text>
</comment>
<dbReference type="Proteomes" id="UP000777438">
    <property type="component" value="Unassembled WGS sequence"/>
</dbReference>
<keyword evidence="3 5" id="KW-0804">Transcription</keyword>
<gene>
    <name evidence="7" type="ORF">B0T10DRAFT_552649</name>
</gene>
<accession>A0A9P8VVA4</accession>
<evidence type="ECO:0000259" key="6">
    <source>
        <dbReference type="PROSITE" id="PS51325"/>
    </source>
</evidence>
<dbReference type="GO" id="GO:0008301">
    <property type="term" value="F:DNA binding, bending"/>
    <property type="evidence" value="ECO:0007669"/>
    <property type="project" value="InterPro"/>
</dbReference>
<dbReference type="OrthoDB" id="5398665at2759"/>
<sequence>MASLPKLPQELTLKSADVKERLMRRLKNISALQLLSIVDDDVFFAVAANWFKNMPEDLTVSDQPNIAAASIPANPPAQAAANGSGDRPQRPLNAFMAFRTYYLRLFPEAQQKIASGFLTTLWGKEPFRNKWALIAKVYSFARDEVGKCNISLGGFLAICCPIMNIVDPSVYLPTLGWVLREDGTGSQILVQDPAVTVAPTQIEVVPSTEIELLKALLNTGYLSQQGYRLMERLCANTNGIMTTSTLPVETPYLITQEKLDFTADAIVRPREAAEELVGPNFNLKAFDQYPPRLFQVHNMSEVSNAMMARPHPTQWAPYYDTNIGLRIDHTFQFSAIKQTDPVDNDNPREIDLAVGHVVPELSELGITGNEGNNYVPQQDFHYLIDG</sequence>